<dbReference type="CDD" id="cd03320">
    <property type="entry name" value="OSBS"/>
    <property type="match status" value="1"/>
</dbReference>
<evidence type="ECO:0000313" key="6">
    <source>
        <dbReference type="EMBL" id="TQQ82661.1"/>
    </source>
</evidence>
<comment type="pathway">
    <text evidence="4">Quinol/quinone metabolism; 1,4-dihydroxy-2-naphthoate biosynthesis; 1,4-dihydroxy-2-naphthoate from chorismate: step 4/7.</text>
</comment>
<dbReference type="InterPro" id="IPR029065">
    <property type="entry name" value="Enolase_C-like"/>
</dbReference>
<reference evidence="6" key="1">
    <citation type="submission" date="2019-02" db="EMBL/GenBank/DDBJ databases">
        <title>Halonotius sp. a new haloarchaeum isolated from saline soil.</title>
        <authorList>
            <person name="Duran-Viseras A."/>
            <person name="Sanchez-Porro C."/>
            <person name="Ventosa A."/>
        </authorList>
    </citation>
    <scope>NUCLEOTIDE SEQUENCE</scope>
    <source>
        <strain evidence="6">F15B</strain>
    </source>
</reference>
<dbReference type="GO" id="GO:0000287">
    <property type="term" value="F:magnesium ion binding"/>
    <property type="evidence" value="ECO:0007669"/>
    <property type="project" value="UniProtKB-UniRule"/>
</dbReference>
<comment type="similarity">
    <text evidence="4">Belongs to the mandelate racemase/muconate lactonizing enzyme family. MenC type 1 subfamily.</text>
</comment>
<dbReference type="Proteomes" id="UP000705823">
    <property type="component" value="Unassembled WGS sequence"/>
</dbReference>
<feature type="binding site" evidence="4">
    <location>
        <position position="181"/>
    </location>
    <ligand>
        <name>Mg(2+)</name>
        <dbReference type="ChEBI" id="CHEBI:18420"/>
    </ligand>
</feature>
<dbReference type="InterPro" id="IPR029017">
    <property type="entry name" value="Enolase-like_N"/>
</dbReference>
<evidence type="ECO:0000256" key="4">
    <source>
        <dbReference type="HAMAP-Rule" id="MF_00470"/>
    </source>
</evidence>
<feature type="domain" description="Mandelate racemase/muconate lactonizing enzyme C-terminal" evidence="5">
    <location>
        <begin position="131"/>
        <end position="228"/>
    </location>
</feature>
<comment type="caution">
    <text evidence="6">The sequence shown here is derived from an EMBL/GenBank/DDBJ whole genome shotgun (WGS) entry which is preliminary data.</text>
</comment>
<dbReference type="UniPathway" id="UPA01057">
    <property type="reaction ID" value="UER00165"/>
</dbReference>
<keyword evidence="3 4" id="KW-0456">Lyase</keyword>
<dbReference type="PANTHER" id="PTHR48073:SF2">
    <property type="entry name" value="O-SUCCINYLBENZOATE SYNTHASE"/>
    <property type="match status" value="1"/>
</dbReference>
<evidence type="ECO:0000256" key="3">
    <source>
        <dbReference type="ARBA" id="ARBA00023239"/>
    </source>
</evidence>
<dbReference type="SFLD" id="SFLDS00001">
    <property type="entry name" value="Enolase"/>
    <property type="match status" value="1"/>
</dbReference>
<keyword evidence="4" id="KW-0474">Menaquinone biosynthesis</keyword>
<comment type="pathway">
    <text evidence="4">Quinol/quinone metabolism; menaquinone biosynthesis.</text>
</comment>
<protein>
    <recommendedName>
        <fullName evidence="4">o-succinylbenzoate synthase</fullName>
        <shortName evidence="4">OSB synthase</shortName>
        <shortName evidence="4">OSBS</shortName>
        <ecNumber evidence="4">4.2.1.113</ecNumber>
    </recommendedName>
    <alternativeName>
        <fullName evidence="4">4-(2'-carboxyphenyl)-4-oxybutyric acid synthase</fullName>
    </alternativeName>
    <alternativeName>
        <fullName evidence="4">o-succinylbenzoic acid synthase</fullName>
    </alternativeName>
</protein>
<dbReference type="PROSITE" id="PS00909">
    <property type="entry name" value="MR_MLE_2"/>
    <property type="match status" value="1"/>
</dbReference>
<dbReference type="Gene3D" id="3.30.390.10">
    <property type="entry name" value="Enolase-like, N-terminal domain"/>
    <property type="match status" value="1"/>
</dbReference>
<accession>A0A8J8PAF0</accession>
<dbReference type="GO" id="GO:0009063">
    <property type="term" value="P:amino acid catabolic process"/>
    <property type="evidence" value="ECO:0007669"/>
    <property type="project" value="InterPro"/>
</dbReference>
<name>A0A8J8PAF0_9EURY</name>
<evidence type="ECO:0000256" key="2">
    <source>
        <dbReference type="ARBA" id="ARBA00022842"/>
    </source>
</evidence>
<dbReference type="Pfam" id="PF13378">
    <property type="entry name" value="MR_MLE_C"/>
    <property type="match status" value="1"/>
</dbReference>
<dbReference type="GO" id="GO:0043748">
    <property type="term" value="F:O-succinylbenzoate synthase activity"/>
    <property type="evidence" value="ECO:0007669"/>
    <property type="project" value="UniProtKB-EC"/>
</dbReference>
<feature type="binding site" evidence="4">
    <location>
        <position position="231"/>
    </location>
    <ligand>
        <name>Mg(2+)</name>
        <dbReference type="ChEBI" id="CHEBI:18420"/>
    </ligand>
</feature>
<keyword evidence="2 4" id="KW-0460">Magnesium</keyword>
<dbReference type="SFLD" id="SFLDF00009">
    <property type="entry name" value="o-succinylbenzoate_synthase"/>
    <property type="match status" value="1"/>
</dbReference>
<dbReference type="SMART" id="SM00922">
    <property type="entry name" value="MR_MLE"/>
    <property type="match status" value="1"/>
</dbReference>
<feature type="binding site" evidence="4">
    <location>
        <position position="207"/>
    </location>
    <ligand>
        <name>Mg(2+)</name>
        <dbReference type="ChEBI" id="CHEBI:18420"/>
    </ligand>
</feature>
<dbReference type="Gene3D" id="3.20.20.120">
    <property type="entry name" value="Enolase-like C-terminal domain"/>
    <property type="match status" value="1"/>
</dbReference>
<comment type="cofactor">
    <cofactor evidence="4">
        <name>a divalent metal cation</name>
        <dbReference type="ChEBI" id="CHEBI:60240"/>
    </cofactor>
</comment>
<dbReference type="GO" id="GO:0009234">
    <property type="term" value="P:menaquinone biosynthetic process"/>
    <property type="evidence" value="ECO:0007669"/>
    <property type="project" value="UniProtKB-UniRule"/>
</dbReference>
<dbReference type="PANTHER" id="PTHR48073">
    <property type="entry name" value="O-SUCCINYLBENZOATE SYNTHASE-RELATED"/>
    <property type="match status" value="1"/>
</dbReference>
<feature type="active site" description="Proton acceptor" evidence="4">
    <location>
        <position position="254"/>
    </location>
</feature>
<gene>
    <name evidence="4" type="primary">menC</name>
    <name evidence="6" type="ORF">EGH24_04220</name>
</gene>
<dbReference type="OrthoDB" id="214520at2157"/>
<organism evidence="6 7">
    <name type="scientific">Halonotius terrestris</name>
    <dbReference type="NCBI Taxonomy" id="2487750"/>
    <lineage>
        <taxon>Archaea</taxon>
        <taxon>Methanobacteriati</taxon>
        <taxon>Methanobacteriota</taxon>
        <taxon>Stenosarchaea group</taxon>
        <taxon>Halobacteria</taxon>
        <taxon>Halobacteriales</taxon>
        <taxon>Haloferacaceae</taxon>
        <taxon>Halonotius</taxon>
    </lineage>
</organism>
<evidence type="ECO:0000256" key="1">
    <source>
        <dbReference type="ARBA" id="ARBA00022723"/>
    </source>
</evidence>
<sequence length="348" mass="35614">MWIDSFSLRLTSPLETAHGSITDRRGFLVGIDGTTAPHGIGEATPLPGWTESLDDCRDVLEATDQENTETHPDPATTPAAAHAVELAGLDGHGRNEATPLSAMLREAAFDGDASAVPNQVPVNATIGDENIDSTVAAAEDAVADGYDCLKLKVGSRSLDADLQRVRAVREAVGDDIALRADANGAWDVATAERALDSLAPLDIAYVEQPLPATDIAGHRELRGRGVDIALDESLATTSVSTVLDADAADVIILKPMALGGPLRATQAAAAAREAGVEPVVTTTIDAVVARSAAVHVAASIPDIAPCGLATGSLLADDLAADPVTIADGTASVPTGGGLCGDDFDSLRR</sequence>
<feature type="active site" description="Proton donor" evidence="4">
    <location>
        <position position="152"/>
    </location>
</feature>
<dbReference type="UniPathway" id="UPA00079"/>
<dbReference type="InterPro" id="IPR013342">
    <property type="entry name" value="Mandelate_racemase_C"/>
</dbReference>
<dbReference type="HAMAP" id="MF_00470">
    <property type="entry name" value="MenC_1"/>
    <property type="match status" value="1"/>
</dbReference>
<dbReference type="EMBL" id="RKLU01000002">
    <property type="protein sequence ID" value="TQQ82661.1"/>
    <property type="molecule type" value="Genomic_DNA"/>
</dbReference>
<dbReference type="SUPFAM" id="SSF54826">
    <property type="entry name" value="Enolase N-terminal domain-like"/>
    <property type="match status" value="1"/>
</dbReference>
<proteinExistence type="inferred from homology"/>
<dbReference type="InterPro" id="IPR010196">
    <property type="entry name" value="OSB_synthase_MenC1"/>
</dbReference>
<keyword evidence="1 4" id="KW-0479">Metal-binding</keyword>
<evidence type="ECO:0000259" key="5">
    <source>
        <dbReference type="SMART" id="SM00922"/>
    </source>
</evidence>
<comment type="function">
    <text evidence="4">Converts 2-succinyl-6-hydroxy-2,4-cyclohexadiene-1-carboxylate (SHCHC) to 2-succinylbenzoate (OSB).</text>
</comment>
<dbReference type="InterPro" id="IPR018110">
    <property type="entry name" value="Mandel_Rmase/mucon_lact_enz_CS"/>
</dbReference>
<evidence type="ECO:0000313" key="7">
    <source>
        <dbReference type="Proteomes" id="UP000705823"/>
    </source>
</evidence>
<dbReference type="RefSeq" id="WP_142978926.1">
    <property type="nucleotide sequence ID" value="NZ_RKLU01000002.1"/>
</dbReference>
<dbReference type="SFLD" id="SFLDG00180">
    <property type="entry name" value="muconate_cycloisomerase"/>
    <property type="match status" value="1"/>
</dbReference>
<dbReference type="InterPro" id="IPR036849">
    <property type="entry name" value="Enolase-like_C_sf"/>
</dbReference>
<keyword evidence="7" id="KW-1185">Reference proteome</keyword>
<dbReference type="SUPFAM" id="SSF51604">
    <property type="entry name" value="Enolase C-terminal domain-like"/>
    <property type="match status" value="1"/>
</dbReference>
<dbReference type="EC" id="4.2.1.113" evidence="4"/>
<comment type="catalytic activity">
    <reaction evidence="4">
        <text>(1R,6R)-6-hydroxy-2-succinyl-cyclohexa-2,4-diene-1-carboxylate = 2-succinylbenzoate + H2O</text>
        <dbReference type="Rhea" id="RHEA:10196"/>
        <dbReference type="ChEBI" id="CHEBI:15377"/>
        <dbReference type="ChEBI" id="CHEBI:18325"/>
        <dbReference type="ChEBI" id="CHEBI:58689"/>
        <dbReference type="EC" id="4.2.1.113"/>
    </reaction>
</comment>
<dbReference type="AlphaFoldDB" id="A0A8J8PAF0"/>